<name>M7ZFD8_TRIUA</name>
<sequence length="123" mass="13471">MQPLRVMRGSLDPVNAGDRSTKDKRGDPGNAADSSRPFVCKKLLHGDFKGAIILQFFCTIHGGGDVHLLSSTSGYRCIHSSRILAGQPSLIEKLVSLSMAQAEYSIRKWTSCILTKNYEFIGV</sequence>
<evidence type="ECO:0000313" key="1">
    <source>
        <dbReference type="EMBL" id="EMS58792.1"/>
    </source>
</evidence>
<accession>M7ZFD8</accession>
<dbReference type="EMBL" id="KD128655">
    <property type="protein sequence ID" value="EMS58792.1"/>
    <property type="molecule type" value="Genomic_DNA"/>
</dbReference>
<reference evidence="1" key="1">
    <citation type="journal article" date="2013" name="Nature">
        <title>Draft genome of the wheat A-genome progenitor Triticum urartu.</title>
        <authorList>
            <person name="Ling H.Q."/>
            <person name="Zhao S."/>
            <person name="Liu D."/>
            <person name="Wang J."/>
            <person name="Sun H."/>
            <person name="Zhang C."/>
            <person name="Fan H."/>
            <person name="Li D."/>
            <person name="Dong L."/>
            <person name="Tao Y."/>
            <person name="Gao C."/>
            <person name="Wu H."/>
            <person name="Li Y."/>
            <person name="Cui Y."/>
            <person name="Guo X."/>
            <person name="Zheng S."/>
            <person name="Wang B."/>
            <person name="Yu K."/>
            <person name="Liang Q."/>
            <person name="Yang W."/>
            <person name="Lou X."/>
            <person name="Chen J."/>
            <person name="Feng M."/>
            <person name="Jian J."/>
            <person name="Zhang X."/>
            <person name="Luo G."/>
            <person name="Jiang Y."/>
            <person name="Liu J."/>
            <person name="Wang Z."/>
            <person name="Sha Y."/>
            <person name="Zhang B."/>
            <person name="Wu H."/>
            <person name="Tang D."/>
            <person name="Shen Q."/>
            <person name="Xue P."/>
            <person name="Zou S."/>
            <person name="Wang X."/>
            <person name="Liu X."/>
            <person name="Wang F."/>
            <person name="Yang Y."/>
            <person name="An X."/>
            <person name="Dong Z."/>
            <person name="Zhang K."/>
            <person name="Zhang X."/>
            <person name="Luo M.C."/>
            <person name="Dvorak J."/>
            <person name="Tong Y."/>
            <person name="Wang J."/>
            <person name="Yang H."/>
            <person name="Li Z."/>
            <person name="Wang D."/>
            <person name="Zhang A."/>
            <person name="Wang J."/>
        </authorList>
    </citation>
    <scope>NUCLEOTIDE SEQUENCE</scope>
</reference>
<proteinExistence type="predicted"/>
<protein>
    <submittedName>
        <fullName evidence="1">Uncharacterized protein</fullName>
    </submittedName>
</protein>
<organism evidence="1">
    <name type="scientific">Triticum urartu</name>
    <name type="common">Red wild einkorn</name>
    <name type="synonym">Crithodium urartu</name>
    <dbReference type="NCBI Taxonomy" id="4572"/>
    <lineage>
        <taxon>Eukaryota</taxon>
        <taxon>Viridiplantae</taxon>
        <taxon>Streptophyta</taxon>
        <taxon>Embryophyta</taxon>
        <taxon>Tracheophyta</taxon>
        <taxon>Spermatophyta</taxon>
        <taxon>Magnoliopsida</taxon>
        <taxon>Liliopsida</taxon>
        <taxon>Poales</taxon>
        <taxon>Poaceae</taxon>
        <taxon>BOP clade</taxon>
        <taxon>Pooideae</taxon>
        <taxon>Triticodae</taxon>
        <taxon>Triticeae</taxon>
        <taxon>Triticinae</taxon>
        <taxon>Triticum</taxon>
    </lineage>
</organism>
<dbReference type="AlphaFoldDB" id="M7ZFD8"/>
<gene>
    <name evidence="1" type="ORF">TRIUR3_29159</name>
</gene>